<dbReference type="InterPro" id="IPR044822">
    <property type="entry name" value="Myb_DNA-bind_4"/>
</dbReference>
<sequence length="219" mass="25109">MGDRGSLWKAPEVTILITEWGSEKIQKMISTAKSHKDVFEKIAVKLPGRDALSCQKKIQALRRQYLKYKDSVSKTRRSSNSDIPMPNSIANHYDLLDSILSDRPVTSSVVLESSDVEEYVLTPAEDDVGSLKIIAVKSEVSELNAEKMKVVPKPAKRQKLARESKDKFLQSISEITSNLFETNRRQEDERMQAFMNFQEKQIEKEREHELKVLQILTKK</sequence>
<name>A0ABP0GAS6_CLALP</name>
<evidence type="ECO:0000259" key="1">
    <source>
        <dbReference type="Pfam" id="PF13837"/>
    </source>
</evidence>
<evidence type="ECO:0000313" key="2">
    <source>
        <dbReference type="EMBL" id="CAK8687919.1"/>
    </source>
</evidence>
<protein>
    <recommendedName>
        <fullName evidence="1">Myb/SANT-like DNA-binding domain-containing protein</fullName>
    </recommendedName>
</protein>
<dbReference type="Proteomes" id="UP001642483">
    <property type="component" value="Unassembled WGS sequence"/>
</dbReference>
<dbReference type="Pfam" id="PF13837">
    <property type="entry name" value="Myb_DNA-bind_4"/>
    <property type="match status" value="1"/>
</dbReference>
<proteinExistence type="predicted"/>
<evidence type="ECO:0000313" key="3">
    <source>
        <dbReference type="Proteomes" id="UP001642483"/>
    </source>
</evidence>
<dbReference type="EMBL" id="CAWYQH010000106">
    <property type="protein sequence ID" value="CAK8687919.1"/>
    <property type="molecule type" value="Genomic_DNA"/>
</dbReference>
<comment type="caution">
    <text evidence="2">The sequence shown here is derived from an EMBL/GenBank/DDBJ whole genome shotgun (WGS) entry which is preliminary data.</text>
</comment>
<gene>
    <name evidence="2" type="ORF">CVLEPA_LOCUS19970</name>
</gene>
<organism evidence="2 3">
    <name type="scientific">Clavelina lepadiformis</name>
    <name type="common">Light-bulb sea squirt</name>
    <name type="synonym">Ascidia lepadiformis</name>
    <dbReference type="NCBI Taxonomy" id="159417"/>
    <lineage>
        <taxon>Eukaryota</taxon>
        <taxon>Metazoa</taxon>
        <taxon>Chordata</taxon>
        <taxon>Tunicata</taxon>
        <taxon>Ascidiacea</taxon>
        <taxon>Aplousobranchia</taxon>
        <taxon>Clavelinidae</taxon>
        <taxon>Clavelina</taxon>
    </lineage>
</organism>
<accession>A0ABP0GAS6</accession>
<reference evidence="2 3" key="1">
    <citation type="submission" date="2024-02" db="EMBL/GenBank/DDBJ databases">
        <authorList>
            <person name="Daric V."/>
            <person name="Darras S."/>
        </authorList>
    </citation>
    <scope>NUCLEOTIDE SEQUENCE [LARGE SCALE GENOMIC DNA]</scope>
</reference>
<feature type="domain" description="Myb/SANT-like DNA-binding" evidence="1">
    <location>
        <begin position="7"/>
        <end position="79"/>
    </location>
</feature>
<keyword evidence="3" id="KW-1185">Reference proteome</keyword>